<dbReference type="STRING" id="197479.BFW38_01455"/>
<evidence type="ECO:0000256" key="5">
    <source>
        <dbReference type="ARBA" id="ARBA00022984"/>
    </source>
</evidence>
<dbReference type="GO" id="GO:0008360">
    <property type="term" value="P:regulation of cell shape"/>
    <property type="evidence" value="ECO:0007669"/>
    <property type="project" value="UniProtKB-KW"/>
</dbReference>
<name>A0A1E2V661_9GAMM</name>
<dbReference type="Proteomes" id="UP000094291">
    <property type="component" value="Unassembled WGS sequence"/>
</dbReference>
<evidence type="ECO:0000256" key="3">
    <source>
        <dbReference type="ARBA" id="ARBA00022679"/>
    </source>
</evidence>
<dbReference type="PANTHER" id="PTHR41533:SF1">
    <property type="entry name" value="L,D-TRANSPEPTIDASE YCBB-RELATED"/>
    <property type="match status" value="1"/>
</dbReference>
<evidence type="ECO:0000259" key="9">
    <source>
        <dbReference type="Pfam" id="PF03734"/>
    </source>
</evidence>
<evidence type="ECO:0000259" key="8">
    <source>
        <dbReference type="Pfam" id="PF01471"/>
    </source>
</evidence>
<dbReference type="SUPFAM" id="SSF47090">
    <property type="entry name" value="PGBD-like"/>
    <property type="match status" value="1"/>
</dbReference>
<sequence length="581" mass="68082">MRLTSVHICKTLRLLFMTSMLALTSAWSQAAPLEPHHNWLLQRLAGWPDAPALHHPQLIRQLYQAAGYSRFWRDAAGVPTGAARHLQQQLAPWQLLAPIPALDNLRQLNHWLSDSTRGHSADEAYARDLLITDRYLDWLSDRYRYRWNTFDRDQDQTLLNQANSWGQWPAPFSRSRLEDHLTSWTLQLRQGSPAQWIRDTLTETTPPSAYYWPLRQAFARLQQANATGPWPTLPPLLHQNHNQLDPIYHEILRLQLSRLGDLVEDETLTSPKQRAPLNERLSQALKRFQQRHQLPPSGQLDEPTRQWLNVPLNEKLRRLAHNIRRLEHLPRQLNNHYLMINMADQQLQWVVNGQTRAQTRVIVGNRQHRTPIMAQWLTSLILNPLWNVPPEIARTNIMPLAKRNPSYLASRDYTIIEGWSQPPRSRPLASLPEDAFTPDNPRYRLQQQAGRFNQLGRVKFRLSNRQAIYLHDTPAKSLFNRTQRALSHGCVRVENAQQLATWLLEDTPAWSREQLQQQWQTKEERYVQVRPKVAVYLMYWTAFVDAQGILQWREDIYGKDRFEAHPTQFASNPKPSYHRGH</sequence>
<evidence type="ECO:0000256" key="2">
    <source>
        <dbReference type="ARBA" id="ARBA00005992"/>
    </source>
</evidence>
<dbReference type="Pfam" id="PF03734">
    <property type="entry name" value="YkuD"/>
    <property type="match status" value="1"/>
</dbReference>
<comment type="caution">
    <text evidence="10">The sequence shown here is derived from an EMBL/GenBank/DDBJ whole genome shotgun (WGS) entry which is preliminary data.</text>
</comment>
<accession>A0A1E2V661</accession>
<dbReference type="GO" id="GO:0004180">
    <property type="term" value="F:carboxypeptidase activity"/>
    <property type="evidence" value="ECO:0007669"/>
    <property type="project" value="UniProtKB-ARBA"/>
</dbReference>
<evidence type="ECO:0000256" key="6">
    <source>
        <dbReference type="ARBA" id="ARBA00023316"/>
    </source>
</evidence>
<keyword evidence="11" id="KW-1185">Reference proteome</keyword>
<gene>
    <name evidence="10" type="ORF">BFW38_01455</name>
</gene>
<dbReference type="SUPFAM" id="SSF141523">
    <property type="entry name" value="L,D-transpeptidase catalytic domain-like"/>
    <property type="match status" value="1"/>
</dbReference>
<dbReference type="EMBL" id="MDTQ01000001">
    <property type="protein sequence ID" value="ODC02403.1"/>
    <property type="molecule type" value="Genomic_DNA"/>
</dbReference>
<organism evidence="10 11">
    <name type="scientific">Terasakiispira papahanaumokuakeensis</name>
    <dbReference type="NCBI Taxonomy" id="197479"/>
    <lineage>
        <taxon>Bacteria</taxon>
        <taxon>Pseudomonadati</taxon>
        <taxon>Pseudomonadota</taxon>
        <taxon>Gammaproteobacteria</taxon>
        <taxon>Oceanospirillales</taxon>
        <taxon>Terasakiispira</taxon>
    </lineage>
</organism>
<keyword evidence="3" id="KW-0808">Transferase</keyword>
<protein>
    <recommendedName>
        <fullName evidence="12">YkuD domain-containing protein</fullName>
    </recommendedName>
</protein>
<dbReference type="Gene3D" id="1.10.101.10">
    <property type="entry name" value="PGBD-like superfamily/PGBD"/>
    <property type="match status" value="1"/>
</dbReference>
<dbReference type="OrthoDB" id="9778545at2"/>
<evidence type="ECO:0000313" key="10">
    <source>
        <dbReference type="EMBL" id="ODC02403.1"/>
    </source>
</evidence>
<evidence type="ECO:0000256" key="4">
    <source>
        <dbReference type="ARBA" id="ARBA00022960"/>
    </source>
</evidence>
<dbReference type="InterPro" id="IPR036366">
    <property type="entry name" value="PGBDSf"/>
</dbReference>
<feature type="signal peptide" evidence="7">
    <location>
        <begin position="1"/>
        <end position="30"/>
    </location>
</feature>
<dbReference type="GO" id="GO:0016740">
    <property type="term" value="F:transferase activity"/>
    <property type="evidence" value="ECO:0007669"/>
    <property type="project" value="UniProtKB-KW"/>
</dbReference>
<reference evidence="10 11" key="1">
    <citation type="submission" date="2016-08" db="EMBL/GenBank/DDBJ databases">
        <authorList>
            <person name="Seilhamer J.J."/>
        </authorList>
    </citation>
    <scope>NUCLEOTIDE SEQUENCE [LARGE SCALE GENOMIC DNA]</scope>
    <source>
        <strain evidence="10 11">PH27A</strain>
    </source>
</reference>
<evidence type="ECO:0000313" key="11">
    <source>
        <dbReference type="Proteomes" id="UP000094291"/>
    </source>
</evidence>
<keyword evidence="5" id="KW-0573">Peptidoglycan synthesis</keyword>
<dbReference type="CDD" id="cd16913">
    <property type="entry name" value="YkuD_like"/>
    <property type="match status" value="1"/>
</dbReference>
<comment type="pathway">
    <text evidence="1">Cell wall biogenesis; peptidoglycan biosynthesis.</text>
</comment>
<evidence type="ECO:0000256" key="1">
    <source>
        <dbReference type="ARBA" id="ARBA00004752"/>
    </source>
</evidence>
<dbReference type="AlphaFoldDB" id="A0A1E2V661"/>
<dbReference type="InterPro" id="IPR036365">
    <property type="entry name" value="PGBD-like_sf"/>
</dbReference>
<dbReference type="Pfam" id="PF01471">
    <property type="entry name" value="PG_binding_1"/>
    <property type="match status" value="1"/>
</dbReference>
<proteinExistence type="inferred from homology"/>
<dbReference type="Gene3D" id="2.40.440.10">
    <property type="entry name" value="L,D-transpeptidase catalytic domain-like"/>
    <property type="match status" value="1"/>
</dbReference>
<dbReference type="InterPro" id="IPR052905">
    <property type="entry name" value="LD-transpeptidase_YkuD-like"/>
</dbReference>
<dbReference type="PANTHER" id="PTHR41533">
    <property type="entry name" value="L,D-TRANSPEPTIDASE HI_1667-RELATED"/>
    <property type="match status" value="1"/>
</dbReference>
<keyword evidence="7" id="KW-0732">Signal</keyword>
<dbReference type="GO" id="GO:0009252">
    <property type="term" value="P:peptidoglycan biosynthetic process"/>
    <property type="evidence" value="ECO:0007669"/>
    <property type="project" value="UniProtKB-UniPathway"/>
</dbReference>
<dbReference type="InterPro" id="IPR005490">
    <property type="entry name" value="LD_TPept_cat_dom"/>
</dbReference>
<dbReference type="InterPro" id="IPR038063">
    <property type="entry name" value="Transpep_catalytic_dom"/>
</dbReference>
<comment type="similarity">
    <text evidence="2">Belongs to the YkuD family.</text>
</comment>
<keyword evidence="6" id="KW-0961">Cell wall biogenesis/degradation</keyword>
<feature type="domain" description="Peptidoglycan binding-like" evidence="8">
    <location>
        <begin position="254"/>
        <end position="308"/>
    </location>
</feature>
<dbReference type="GO" id="GO:0071555">
    <property type="term" value="P:cell wall organization"/>
    <property type="evidence" value="ECO:0007669"/>
    <property type="project" value="UniProtKB-KW"/>
</dbReference>
<dbReference type="UniPathway" id="UPA00219"/>
<feature type="chain" id="PRO_5009119596" description="YkuD domain-containing protein" evidence="7">
    <location>
        <begin position="31"/>
        <end position="581"/>
    </location>
</feature>
<evidence type="ECO:0008006" key="12">
    <source>
        <dbReference type="Google" id="ProtNLM"/>
    </source>
</evidence>
<keyword evidence="4" id="KW-0133">Cell shape</keyword>
<evidence type="ECO:0000256" key="7">
    <source>
        <dbReference type="SAM" id="SignalP"/>
    </source>
</evidence>
<feature type="domain" description="L,D-TPase catalytic" evidence="9">
    <location>
        <begin position="336"/>
        <end position="508"/>
    </location>
</feature>
<dbReference type="InterPro" id="IPR002477">
    <property type="entry name" value="Peptidoglycan-bd-like"/>
</dbReference>